<protein>
    <recommendedName>
        <fullName evidence="2">Ig-like domain-containing protein</fullName>
    </recommendedName>
</protein>
<dbReference type="InterPro" id="IPR036179">
    <property type="entry name" value="Ig-like_dom_sf"/>
</dbReference>
<organism evidence="3 4">
    <name type="scientific">Mytilus coruscus</name>
    <name type="common">Sea mussel</name>
    <dbReference type="NCBI Taxonomy" id="42192"/>
    <lineage>
        <taxon>Eukaryota</taxon>
        <taxon>Metazoa</taxon>
        <taxon>Spiralia</taxon>
        <taxon>Lophotrochozoa</taxon>
        <taxon>Mollusca</taxon>
        <taxon>Bivalvia</taxon>
        <taxon>Autobranchia</taxon>
        <taxon>Pteriomorphia</taxon>
        <taxon>Mytilida</taxon>
        <taxon>Mytiloidea</taxon>
        <taxon>Mytilidae</taxon>
        <taxon>Mytilinae</taxon>
        <taxon>Mytilus</taxon>
    </lineage>
</organism>
<dbReference type="InterPro" id="IPR027417">
    <property type="entry name" value="P-loop_NTPase"/>
</dbReference>
<accession>A0A6J8C1V6</accession>
<feature type="compositionally biased region" description="Basic and acidic residues" evidence="1">
    <location>
        <begin position="211"/>
        <end position="226"/>
    </location>
</feature>
<reference evidence="3 4" key="1">
    <citation type="submission" date="2020-06" db="EMBL/GenBank/DDBJ databases">
        <authorList>
            <person name="Li R."/>
            <person name="Bekaert M."/>
        </authorList>
    </citation>
    <scope>NUCLEOTIDE SEQUENCE [LARGE SCALE GENOMIC DNA]</scope>
    <source>
        <strain evidence="4">wild</strain>
    </source>
</reference>
<proteinExistence type="predicted"/>
<dbReference type="PROSITE" id="PS50835">
    <property type="entry name" value="IG_LIKE"/>
    <property type="match status" value="1"/>
</dbReference>
<dbReference type="InterPro" id="IPR013098">
    <property type="entry name" value="Ig_I-set"/>
</dbReference>
<evidence type="ECO:0000313" key="4">
    <source>
        <dbReference type="Proteomes" id="UP000507470"/>
    </source>
</evidence>
<evidence type="ECO:0000259" key="2">
    <source>
        <dbReference type="PROSITE" id="PS50835"/>
    </source>
</evidence>
<dbReference type="Proteomes" id="UP000507470">
    <property type="component" value="Unassembled WGS sequence"/>
</dbReference>
<feature type="compositionally biased region" description="Basic and acidic residues" evidence="1">
    <location>
        <begin position="285"/>
        <end position="299"/>
    </location>
</feature>
<dbReference type="OrthoDB" id="10508333at2759"/>
<keyword evidence="4" id="KW-1185">Reference proteome</keyword>
<dbReference type="InterPro" id="IPR007110">
    <property type="entry name" value="Ig-like_dom"/>
</dbReference>
<feature type="region of interest" description="Disordered" evidence="1">
    <location>
        <begin position="312"/>
        <end position="355"/>
    </location>
</feature>
<dbReference type="SUPFAM" id="SSF52540">
    <property type="entry name" value="P-loop containing nucleoside triphosphate hydrolases"/>
    <property type="match status" value="1"/>
</dbReference>
<dbReference type="Gene3D" id="2.60.40.10">
    <property type="entry name" value="Immunoglobulins"/>
    <property type="match status" value="1"/>
</dbReference>
<feature type="region of interest" description="Disordered" evidence="1">
    <location>
        <begin position="211"/>
        <end position="299"/>
    </location>
</feature>
<dbReference type="EMBL" id="CACVKT020004316">
    <property type="protein sequence ID" value="CAC5389060.1"/>
    <property type="molecule type" value="Genomic_DNA"/>
</dbReference>
<feature type="domain" description="Ig-like" evidence="2">
    <location>
        <begin position="34"/>
        <end position="105"/>
    </location>
</feature>
<evidence type="ECO:0000256" key="1">
    <source>
        <dbReference type="SAM" id="MobiDB-lite"/>
    </source>
</evidence>
<dbReference type="Pfam" id="PF07679">
    <property type="entry name" value="I-set"/>
    <property type="match status" value="1"/>
</dbReference>
<dbReference type="AlphaFoldDB" id="A0A6J8C1V6"/>
<dbReference type="Gene3D" id="3.40.50.300">
    <property type="entry name" value="P-loop containing nucleotide triphosphate hydrolases"/>
    <property type="match status" value="2"/>
</dbReference>
<dbReference type="SUPFAM" id="SSF48726">
    <property type="entry name" value="Immunoglobulin"/>
    <property type="match status" value="1"/>
</dbReference>
<dbReference type="InterPro" id="IPR013783">
    <property type="entry name" value="Ig-like_fold"/>
</dbReference>
<sequence>MLNEKEILFKYIKLSVSCNSGYLSENLSTNNTTEGQDVTITCDVLHSKDDKNAAKWSKDGLPVKFTDRVYNVHKEKQYTLEIKKANKYDSGNYSIDVDGRKRSLHLEIKPKYNIPLEIQKMTDSEKDKYIKILQEGNEKRYHIKIMILGRQGVGKSSLMRRLLRESIKDVISTDGIDIVRRCKVDIESKDWIFFQVESTGDENERIGRALRQTDKSESLDHPKTNNDAHAQNGQNTANPSSDIQTEGVKNMNERKGQPLKQENKADKKESHGLTDALEDNQVKQPPDHIPKDEDKEGSTHLRSDFFKAYGIHKDSKQDTNNSDESLLVTKKDDNTEMAVNDKEDKSNKQENEKQKVTEIVKPENTENIETLFEIGCKTTVSGGVFADCIIMDFAGHEEYYSTHQTFLTTNAIYMVVFKFDDDNPFADTVEETEQLGFWIDNIHCYAQTGQDAKDGGANTPIIMLCTRDDAPDDQSKLPAANMYNNLIVKRAIPPVVKFTKWEDELRSNIEDWKKYFFVDYSVDYYYELIHQKFHHYDHQHEGGGGSGVSSRNSVL</sequence>
<feature type="compositionally biased region" description="Basic and acidic residues" evidence="1">
    <location>
        <begin position="251"/>
        <end position="272"/>
    </location>
</feature>
<name>A0A6J8C1V6_MYTCO</name>
<gene>
    <name evidence="3" type="ORF">MCOR_24277</name>
</gene>
<evidence type="ECO:0000313" key="3">
    <source>
        <dbReference type="EMBL" id="CAC5389060.1"/>
    </source>
</evidence>
<feature type="compositionally biased region" description="Polar residues" evidence="1">
    <location>
        <begin position="227"/>
        <end position="244"/>
    </location>
</feature>
<feature type="compositionally biased region" description="Basic and acidic residues" evidence="1">
    <location>
        <begin position="329"/>
        <end position="355"/>
    </location>
</feature>